<accession>A0A318UAR2</accession>
<sequence>MNFKLSLSLLLLSFSIMVKAQKKAPLSALPLHTIQRNENKPLVFYLSGDGGWNKFSQNLSQELADNGYALVALDTRKYFWEQKTPAQFALDAESIIEHYLKAWNKSSFVILGYSFGADVGAFLPTHLAAEESQKLKSLVLLSPGFSTDFVTKISNMLGFGGTNKGKFKTYPELLKSPVPVHCIFGKDEESDFYQAIKTSDKIHKIIIPGSHRYDDNIKQVARAIIQGF</sequence>
<dbReference type="Gene3D" id="3.40.50.1820">
    <property type="entry name" value="alpha/beta hydrolase"/>
    <property type="match status" value="1"/>
</dbReference>
<name>A0A318UAR2_9SPHI</name>
<dbReference type="InterPro" id="IPR010333">
    <property type="entry name" value="VirJ"/>
</dbReference>
<proteinExistence type="predicted"/>
<protein>
    <submittedName>
        <fullName evidence="3">Virulence protein VirJ</fullName>
    </submittedName>
</protein>
<evidence type="ECO:0000256" key="1">
    <source>
        <dbReference type="SAM" id="SignalP"/>
    </source>
</evidence>
<evidence type="ECO:0000259" key="2">
    <source>
        <dbReference type="Pfam" id="PF06057"/>
    </source>
</evidence>
<feature type="signal peptide" evidence="1">
    <location>
        <begin position="1"/>
        <end position="20"/>
    </location>
</feature>
<keyword evidence="4" id="KW-1185">Reference proteome</keyword>
<dbReference type="Pfam" id="PF06057">
    <property type="entry name" value="VirJ"/>
    <property type="match status" value="1"/>
</dbReference>
<feature type="chain" id="PRO_5016344984" evidence="1">
    <location>
        <begin position="21"/>
        <end position="228"/>
    </location>
</feature>
<dbReference type="AlphaFoldDB" id="A0A318UAR2"/>
<dbReference type="SUPFAM" id="SSF53474">
    <property type="entry name" value="alpha/beta-Hydrolases"/>
    <property type="match status" value="1"/>
</dbReference>
<reference evidence="3 4" key="1">
    <citation type="submission" date="2018-06" db="EMBL/GenBank/DDBJ databases">
        <title>Genomic Encyclopedia of Archaeal and Bacterial Type Strains, Phase II (KMG-II): from individual species to whole genera.</title>
        <authorList>
            <person name="Goeker M."/>
        </authorList>
    </citation>
    <scope>NUCLEOTIDE SEQUENCE [LARGE SCALE GENOMIC DNA]</scope>
    <source>
        <strain evidence="3 4">DSM 27372</strain>
    </source>
</reference>
<evidence type="ECO:0000313" key="4">
    <source>
        <dbReference type="Proteomes" id="UP000248198"/>
    </source>
</evidence>
<dbReference type="RefSeq" id="WP_110834539.1">
    <property type="nucleotide sequence ID" value="NZ_QKLU01000011.1"/>
</dbReference>
<keyword evidence="1" id="KW-0732">Signal</keyword>
<dbReference type="OrthoDB" id="641022at2"/>
<dbReference type="EMBL" id="QKLU01000011">
    <property type="protein sequence ID" value="PYF68867.1"/>
    <property type="molecule type" value="Genomic_DNA"/>
</dbReference>
<dbReference type="Proteomes" id="UP000248198">
    <property type="component" value="Unassembled WGS sequence"/>
</dbReference>
<feature type="domain" description="Bacterial virulence" evidence="2">
    <location>
        <begin position="43"/>
        <end position="227"/>
    </location>
</feature>
<comment type="caution">
    <text evidence="3">The sequence shown here is derived from an EMBL/GenBank/DDBJ whole genome shotgun (WGS) entry which is preliminary data.</text>
</comment>
<evidence type="ECO:0000313" key="3">
    <source>
        <dbReference type="EMBL" id="PYF68867.1"/>
    </source>
</evidence>
<dbReference type="InterPro" id="IPR029058">
    <property type="entry name" value="AB_hydrolase_fold"/>
</dbReference>
<organism evidence="3 4">
    <name type="scientific">Pedobacter nutrimenti</name>
    <dbReference type="NCBI Taxonomy" id="1241337"/>
    <lineage>
        <taxon>Bacteria</taxon>
        <taxon>Pseudomonadati</taxon>
        <taxon>Bacteroidota</taxon>
        <taxon>Sphingobacteriia</taxon>
        <taxon>Sphingobacteriales</taxon>
        <taxon>Sphingobacteriaceae</taxon>
        <taxon>Pedobacter</taxon>
    </lineage>
</organism>
<gene>
    <name evidence="3" type="ORF">B0O44_11145</name>
</gene>